<dbReference type="Proteomes" id="UP001642484">
    <property type="component" value="Unassembled WGS sequence"/>
</dbReference>
<accession>A0ABP0JC41</accession>
<feature type="compositionally biased region" description="Polar residues" evidence="1">
    <location>
        <begin position="11"/>
        <end position="30"/>
    </location>
</feature>
<keyword evidence="3" id="KW-1185">Reference proteome</keyword>
<evidence type="ECO:0000256" key="1">
    <source>
        <dbReference type="SAM" id="MobiDB-lite"/>
    </source>
</evidence>
<sequence length="131" mass="14559">MRASDCPSEQAGESQGQPSDATGQSEGSHANGTCKPCIFWASSRGCAKQSCDYCHLAHAAPGEGGRPRRAKRDAIKARIFEFFLVEDEDERTRLLQEEAASHRYARHYIQGFLENPPFDVRKVAQDFIVSI</sequence>
<organism evidence="2 3">
    <name type="scientific">Durusdinium trenchii</name>
    <dbReference type="NCBI Taxonomy" id="1381693"/>
    <lineage>
        <taxon>Eukaryota</taxon>
        <taxon>Sar</taxon>
        <taxon>Alveolata</taxon>
        <taxon>Dinophyceae</taxon>
        <taxon>Suessiales</taxon>
        <taxon>Symbiodiniaceae</taxon>
        <taxon>Durusdinium</taxon>
    </lineage>
</organism>
<comment type="caution">
    <text evidence="2">The sequence shown here is derived from an EMBL/GenBank/DDBJ whole genome shotgun (WGS) entry which is preliminary data.</text>
</comment>
<evidence type="ECO:0000313" key="2">
    <source>
        <dbReference type="EMBL" id="CAK9011980.1"/>
    </source>
</evidence>
<name>A0ABP0JC41_9DINO</name>
<gene>
    <name evidence="2" type="ORF">CCMP2556_LOCUS10676</name>
</gene>
<evidence type="ECO:0000313" key="3">
    <source>
        <dbReference type="Proteomes" id="UP001642484"/>
    </source>
</evidence>
<feature type="region of interest" description="Disordered" evidence="1">
    <location>
        <begin position="1"/>
        <end position="30"/>
    </location>
</feature>
<protein>
    <recommendedName>
        <fullName evidence="4">C3H1-type domain-containing protein</fullName>
    </recommendedName>
</protein>
<evidence type="ECO:0008006" key="4">
    <source>
        <dbReference type="Google" id="ProtNLM"/>
    </source>
</evidence>
<proteinExistence type="predicted"/>
<reference evidence="2 3" key="1">
    <citation type="submission" date="2024-02" db="EMBL/GenBank/DDBJ databases">
        <authorList>
            <person name="Chen Y."/>
            <person name="Shah S."/>
            <person name="Dougan E. K."/>
            <person name="Thang M."/>
            <person name="Chan C."/>
        </authorList>
    </citation>
    <scope>NUCLEOTIDE SEQUENCE [LARGE SCALE GENOMIC DNA]</scope>
</reference>
<dbReference type="EMBL" id="CAXAMN010005014">
    <property type="protein sequence ID" value="CAK9011980.1"/>
    <property type="molecule type" value="Genomic_DNA"/>
</dbReference>